<dbReference type="SUPFAM" id="SSF160930">
    <property type="entry name" value="FlhC-like"/>
    <property type="match status" value="1"/>
</dbReference>
<feature type="binding site" evidence="9">
    <location>
        <position position="163"/>
    </location>
    <ligand>
        <name>Zn(2+)</name>
        <dbReference type="ChEBI" id="CHEBI:29105"/>
    </ligand>
</feature>
<comment type="subunit">
    <text evidence="9">Heterohexamer composed of two FlhC and four FlhD subunits. Each FlhC binds a FlhD dimer, forming a heterotrimer, and a hexamer assembles by dimerization of two heterotrimers.</text>
</comment>
<comment type="function">
    <text evidence="9">Functions in complex with FlhD as a master transcriptional regulator that regulates transcription of several flagellar and non-flagellar operons by binding to their promoter region. Activates expression of class 2 flagellar genes, including fliA, which is a flagellum-specific sigma factor that turns on the class 3 genes. Also regulates genes whose products function in a variety of physiological pathways.</text>
</comment>
<keyword evidence="5 9" id="KW-0805">Transcription regulation</keyword>
<dbReference type="HAMAP" id="MF_01891">
    <property type="entry name" value="FhlC"/>
    <property type="match status" value="1"/>
</dbReference>
<comment type="cofactor">
    <cofactor evidence="9">
        <name>Zn(2+)</name>
        <dbReference type="ChEBI" id="CHEBI:29105"/>
    </cofactor>
    <text evidence="9">Binds 1 zinc ion per subunit.</text>
</comment>
<comment type="similarity">
    <text evidence="9 10">Belongs to the FlhC family.</text>
</comment>
<name>A0ABN7IGJ5_9BURK</name>
<keyword evidence="11" id="KW-0969">Cilium</keyword>
<keyword evidence="1 9" id="KW-0963">Cytoplasm</keyword>
<keyword evidence="7 9" id="KW-0010">Activator</keyword>
<evidence type="ECO:0000256" key="7">
    <source>
        <dbReference type="ARBA" id="ARBA00023159"/>
    </source>
</evidence>
<dbReference type="Pfam" id="PF05280">
    <property type="entry name" value="FlhC"/>
    <property type="match status" value="1"/>
</dbReference>
<evidence type="ECO:0000256" key="2">
    <source>
        <dbReference type="ARBA" id="ARBA00022723"/>
    </source>
</evidence>
<evidence type="ECO:0000256" key="1">
    <source>
        <dbReference type="ARBA" id="ARBA00022490"/>
    </source>
</evidence>
<gene>
    <name evidence="11" type="primary">flhC_4</name>
    <name evidence="9" type="synonym">flhC</name>
    <name evidence="11" type="ORF">LMG27952_06659</name>
</gene>
<keyword evidence="3 9" id="KW-1005">Bacterial flagellum biogenesis</keyword>
<evidence type="ECO:0000256" key="4">
    <source>
        <dbReference type="ARBA" id="ARBA00022833"/>
    </source>
</evidence>
<keyword evidence="12" id="KW-1185">Reference proteome</keyword>
<accession>A0ABN7IGJ5</accession>
<feature type="binding site" evidence="9">
    <location>
        <position position="143"/>
    </location>
    <ligand>
        <name>Zn(2+)</name>
        <dbReference type="ChEBI" id="CHEBI:29105"/>
    </ligand>
</feature>
<feature type="binding site" evidence="9">
    <location>
        <position position="146"/>
    </location>
    <ligand>
        <name>Zn(2+)</name>
        <dbReference type="ChEBI" id="CHEBI:29105"/>
    </ligand>
</feature>
<keyword evidence="8 9" id="KW-0804">Transcription</keyword>
<keyword evidence="2 9" id="KW-0479">Metal-binding</keyword>
<dbReference type="InterPro" id="IPR007944">
    <property type="entry name" value="FlhC"/>
</dbReference>
<proteinExistence type="inferred from homology"/>
<dbReference type="PIRSF" id="PIRSF003159">
    <property type="entry name" value="FlhC"/>
    <property type="match status" value="1"/>
</dbReference>
<protein>
    <recommendedName>
        <fullName evidence="9 10">Flagellar transcriptional regulator FlhC</fullName>
    </recommendedName>
</protein>
<comment type="caution">
    <text evidence="11">The sequence shown here is derived from an EMBL/GenBank/DDBJ whole genome shotgun (WGS) entry which is preliminary data.</text>
</comment>
<evidence type="ECO:0000256" key="10">
    <source>
        <dbReference type="PIRNR" id="PIRNR003159"/>
    </source>
</evidence>
<evidence type="ECO:0000256" key="3">
    <source>
        <dbReference type="ARBA" id="ARBA00022795"/>
    </source>
</evidence>
<evidence type="ECO:0000256" key="6">
    <source>
        <dbReference type="ARBA" id="ARBA00023125"/>
    </source>
</evidence>
<keyword evidence="11" id="KW-0282">Flagellum</keyword>
<reference evidence="11 12" key="1">
    <citation type="submission" date="2020-10" db="EMBL/GenBank/DDBJ databases">
        <authorList>
            <person name="Peeters C."/>
        </authorList>
    </citation>
    <scope>NUCLEOTIDE SEQUENCE [LARGE SCALE GENOMIC DNA]</scope>
    <source>
        <strain evidence="11 12">LMG 27952</strain>
    </source>
</reference>
<feature type="binding site" evidence="9">
    <location>
        <position position="166"/>
    </location>
    <ligand>
        <name>Zn(2+)</name>
        <dbReference type="ChEBI" id="CHEBI:29105"/>
    </ligand>
</feature>
<keyword evidence="6 9" id="KW-0238">DNA-binding</keyword>
<keyword evidence="4 9" id="KW-0862">Zinc</keyword>
<dbReference type="NCBIfam" id="NF009365">
    <property type="entry name" value="PRK12722.1"/>
    <property type="match status" value="1"/>
</dbReference>
<evidence type="ECO:0000313" key="12">
    <source>
        <dbReference type="Proteomes" id="UP000656319"/>
    </source>
</evidence>
<sequence>MSAVVQRAAMKSLLDEAKQTQLAIRMIGYGARMQVLEAETTLSRDRLIRLYKELCGKSPSKGMLPYSADWFVTWRPNIHASLYYSFYRFLLDVAQEEHVDAFLSAYQLYLEHTSNSGEVVLTFTRAWTLLRFVERSVLGLCTCTQCGGQFVSHAYEPASNYVCGLCRPPSRAGKLNTTFGHAAQVAQPLGAADRGVLHAYEKARRLDRGAGLA</sequence>
<evidence type="ECO:0000256" key="9">
    <source>
        <dbReference type="HAMAP-Rule" id="MF_01891"/>
    </source>
</evidence>
<keyword evidence="11" id="KW-0966">Cell projection</keyword>
<dbReference type="EMBL" id="CAJHCQ010000025">
    <property type="protein sequence ID" value="CAD6558632.1"/>
    <property type="molecule type" value="Genomic_DNA"/>
</dbReference>
<evidence type="ECO:0000256" key="8">
    <source>
        <dbReference type="ARBA" id="ARBA00023163"/>
    </source>
</evidence>
<comment type="subcellular location">
    <subcellularLocation>
        <location evidence="9 10">Cytoplasm</location>
    </subcellularLocation>
</comment>
<evidence type="ECO:0000313" key="11">
    <source>
        <dbReference type="EMBL" id="CAD6558632.1"/>
    </source>
</evidence>
<organism evidence="11 12">
    <name type="scientific">Paraburkholderia hiiakae</name>
    <dbReference type="NCBI Taxonomy" id="1081782"/>
    <lineage>
        <taxon>Bacteria</taxon>
        <taxon>Pseudomonadati</taxon>
        <taxon>Pseudomonadota</taxon>
        <taxon>Betaproteobacteria</taxon>
        <taxon>Burkholderiales</taxon>
        <taxon>Burkholderiaceae</taxon>
        <taxon>Paraburkholderia</taxon>
    </lineage>
</organism>
<evidence type="ECO:0000256" key="5">
    <source>
        <dbReference type="ARBA" id="ARBA00023015"/>
    </source>
</evidence>
<dbReference type="Proteomes" id="UP000656319">
    <property type="component" value="Unassembled WGS sequence"/>
</dbReference>